<name>F9D4K7_PREDD</name>
<dbReference type="Pfam" id="PF02436">
    <property type="entry name" value="PYC_OADA"/>
    <property type="match status" value="1"/>
</dbReference>
<dbReference type="InterPro" id="IPR055268">
    <property type="entry name" value="PCB-like"/>
</dbReference>
<dbReference type="PANTHER" id="PTHR43778:SF2">
    <property type="entry name" value="PYRUVATE CARBOXYLASE, MITOCHONDRIAL"/>
    <property type="match status" value="1"/>
</dbReference>
<evidence type="ECO:0000313" key="2">
    <source>
        <dbReference type="EMBL" id="EGQ13759.1"/>
    </source>
</evidence>
<dbReference type="PROSITE" id="PS50991">
    <property type="entry name" value="PYR_CT"/>
    <property type="match status" value="1"/>
</dbReference>
<organism evidence="2 3">
    <name type="scientific">Prevotella dentalis (strain ATCC 49559 / DSM 3688 / JCM 13448 / NCTC 12043 / ES 2772)</name>
    <name type="common">Mitsuokella dentalis</name>
    <dbReference type="NCBI Taxonomy" id="908937"/>
    <lineage>
        <taxon>Bacteria</taxon>
        <taxon>Pseudomonadati</taxon>
        <taxon>Bacteroidota</taxon>
        <taxon>Bacteroidia</taxon>
        <taxon>Bacteroidales</taxon>
        <taxon>Prevotellaceae</taxon>
        <taxon>Prevotella</taxon>
    </lineage>
</organism>
<protein>
    <submittedName>
        <fullName evidence="2">Pyruvate carboxylase biotin-containing subunit</fullName>
    </submittedName>
</protein>
<dbReference type="Pfam" id="PF00682">
    <property type="entry name" value="HMGL-like"/>
    <property type="match status" value="1"/>
</dbReference>
<sequence length="607" mass="67410">MHAFIAVKATIIEEIMSKKIQFSLVYRDMWQSSGKFQPRKDQLERIAPVIIDMGCFARVETNGGAFEQVQLLAGENPNDAVRTFCKPFNEVGIKTHMLDRGLNALRMYPVPDDVRAMMYRVKHAQGVDIPRIFDGLNDIRNIAPSIHWAKEAGMTPQGTLCITTSPVHTLEYYAKLADEEIAAGAEEICLKDMAGIGQPAFLGQLTKMIKDKHPEIIIEYHGHSGPGLSMASILEVCKNGADIIDTAIEPLSWGKVHPDVISVRSMLKNAGFDVPEINMSAYMKARALTQEFIDEWLGCFINPQNKVMSSLLLTCGLPGGMMGSMMSDLGGIHGTINNLRRKKGEPELSVDDLLIKLFDEVAYVWPRVGYPPLVTPFSQYTKNIALFNLLTLEQGKGRYAMMDDAMWGMILGKSGKVPGQIDDELVELAKKKGLEFTEADPHTLLPNALDDFRKEMDENGWDYGKDEEELFELAMHPEQYRNFRSGQAKKNMLADLQKAKDAELGGSVTPEQLAEFKHAKADAVVAPVKGQVFWEFQGEGEAAPAVEPYIGKAYREGDTFCYILAPWGEFVEVKAGLGGKLVEINAKQGSKVQKGDVVAYIEREHEA</sequence>
<dbReference type="Proteomes" id="UP000007820">
    <property type="component" value="Unassembled WGS sequence"/>
</dbReference>
<dbReference type="GO" id="GO:0005737">
    <property type="term" value="C:cytoplasm"/>
    <property type="evidence" value="ECO:0007669"/>
    <property type="project" value="TreeGrafter"/>
</dbReference>
<evidence type="ECO:0000313" key="3">
    <source>
        <dbReference type="Proteomes" id="UP000007820"/>
    </source>
</evidence>
<dbReference type="GO" id="GO:0004736">
    <property type="term" value="F:pyruvate carboxylase activity"/>
    <property type="evidence" value="ECO:0007669"/>
    <property type="project" value="TreeGrafter"/>
</dbReference>
<dbReference type="GO" id="GO:0006094">
    <property type="term" value="P:gluconeogenesis"/>
    <property type="evidence" value="ECO:0007669"/>
    <property type="project" value="TreeGrafter"/>
</dbReference>
<reference evidence="2 3" key="1">
    <citation type="submission" date="2011-04" db="EMBL/GenBank/DDBJ databases">
        <authorList>
            <person name="Muzny D."/>
            <person name="Qin X."/>
            <person name="Deng J."/>
            <person name="Jiang H."/>
            <person name="Liu Y."/>
            <person name="Qu J."/>
            <person name="Song X.-Z."/>
            <person name="Zhang L."/>
            <person name="Thornton R."/>
            <person name="Coyle M."/>
            <person name="Francisco L."/>
            <person name="Jackson L."/>
            <person name="Javaid M."/>
            <person name="Korchina V."/>
            <person name="Kovar C."/>
            <person name="Mata R."/>
            <person name="Mathew T."/>
            <person name="Ngo R."/>
            <person name="Nguyen L."/>
            <person name="Nguyen N."/>
            <person name="Okwuonu G."/>
            <person name="Ongeri F."/>
            <person name="Pham C."/>
            <person name="Simmons D."/>
            <person name="Wilczek-Boney K."/>
            <person name="Hale W."/>
            <person name="Jakkamsetti A."/>
            <person name="Pham P."/>
            <person name="Ruth R."/>
            <person name="San Lucas F."/>
            <person name="Warren J."/>
            <person name="Zhang J."/>
            <person name="Zhao Z."/>
            <person name="Zhou C."/>
            <person name="Zhu D."/>
            <person name="Lee S."/>
            <person name="Bess C."/>
            <person name="Blankenburg K."/>
            <person name="Forbes L."/>
            <person name="Fu Q."/>
            <person name="Gubbala S."/>
            <person name="Hirani K."/>
            <person name="Jayaseelan J.C."/>
            <person name="Lara F."/>
            <person name="Munidasa M."/>
            <person name="Palculict T."/>
            <person name="Patil S."/>
            <person name="Pu L.-L."/>
            <person name="Saada N."/>
            <person name="Tang L."/>
            <person name="Weissenberger G."/>
            <person name="Zhu Y."/>
            <person name="Hemphill L."/>
            <person name="Shang Y."/>
            <person name="Youmans B."/>
            <person name="Ayvaz T."/>
            <person name="Ross M."/>
            <person name="Santibanez J."/>
            <person name="Aqrawi P."/>
            <person name="Gross S."/>
            <person name="Joshi V."/>
            <person name="Fowler G."/>
            <person name="Nazareth L."/>
            <person name="Reid J."/>
            <person name="Worley K."/>
            <person name="Petrosino J."/>
            <person name="Highlander S."/>
            <person name="Gibbs R."/>
        </authorList>
    </citation>
    <scope>NUCLEOTIDE SEQUENCE [LARGE SCALE GENOMIC DNA]</scope>
    <source>
        <strain evidence="2 3">DSM 3688</strain>
    </source>
</reference>
<proteinExistence type="predicted"/>
<gene>
    <name evidence="2" type="ORF">HMPREF9136_1785</name>
</gene>
<evidence type="ECO:0000259" key="1">
    <source>
        <dbReference type="PROSITE" id="PS50991"/>
    </source>
</evidence>
<dbReference type="SUPFAM" id="SSF89000">
    <property type="entry name" value="post-HMGL domain-like"/>
    <property type="match status" value="1"/>
</dbReference>
<feature type="domain" description="Pyruvate carboxyltransferase" evidence="1">
    <location>
        <begin position="19"/>
        <end position="283"/>
    </location>
</feature>
<accession>F9D4K7</accession>
<dbReference type="Gene3D" id="3.20.20.70">
    <property type="entry name" value="Aldolase class I"/>
    <property type="match status" value="1"/>
</dbReference>
<dbReference type="STRING" id="908937.Prede_1608"/>
<comment type="caution">
    <text evidence="2">The sequence shown here is derived from an EMBL/GenBank/DDBJ whole genome shotgun (WGS) entry which is preliminary data.</text>
</comment>
<dbReference type="SUPFAM" id="SSF51569">
    <property type="entry name" value="Aldolase"/>
    <property type="match status" value="1"/>
</dbReference>
<dbReference type="InterPro" id="IPR011053">
    <property type="entry name" value="Single_hybrid_motif"/>
</dbReference>
<dbReference type="AlphaFoldDB" id="F9D4K7"/>
<dbReference type="eggNOG" id="COG5016">
    <property type="taxonomic scope" value="Bacteria"/>
</dbReference>
<dbReference type="Gene3D" id="2.40.50.100">
    <property type="match status" value="1"/>
</dbReference>
<dbReference type="InterPro" id="IPR000891">
    <property type="entry name" value="PYR_CT"/>
</dbReference>
<dbReference type="PANTHER" id="PTHR43778">
    <property type="entry name" value="PYRUVATE CARBOXYLASE"/>
    <property type="match status" value="1"/>
</dbReference>
<dbReference type="InterPro" id="IPR003379">
    <property type="entry name" value="Carboxylase_cons_dom"/>
</dbReference>
<keyword evidence="2" id="KW-0670">Pyruvate</keyword>
<dbReference type="InterPro" id="IPR013785">
    <property type="entry name" value="Aldolase_TIM"/>
</dbReference>
<dbReference type="EMBL" id="AFPW01000026">
    <property type="protein sequence ID" value="EGQ13759.1"/>
    <property type="molecule type" value="Genomic_DNA"/>
</dbReference>
<dbReference type="SUPFAM" id="SSF51230">
    <property type="entry name" value="Single hybrid motif"/>
    <property type="match status" value="1"/>
</dbReference>